<dbReference type="InterPro" id="IPR006016">
    <property type="entry name" value="UspA"/>
</dbReference>
<evidence type="ECO:0000313" key="3">
    <source>
        <dbReference type="EMBL" id="KUZ86919.1"/>
    </source>
</evidence>
<evidence type="ECO:0000259" key="2">
    <source>
        <dbReference type="Pfam" id="PF00582"/>
    </source>
</evidence>
<dbReference type="EMBL" id="LOTN01000044">
    <property type="protein sequence ID" value="KUZ86919.1"/>
    <property type="molecule type" value="Genomic_DNA"/>
</dbReference>
<dbReference type="InterPro" id="IPR006015">
    <property type="entry name" value="Universal_stress_UspA"/>
</dbReference>
<accession>A0A102L4F8</accession>
<reference evidence="3 4" key="1">
    <citation type="submission" date="2015-11" db="EMBL/GenBank/DDBJ databases">
        <title>Expanding the genomic diversity of Burkholderia species for the development of highly accurate diagnostics.</title>
        <authorList>
            <person name="Sahl J."/>
            <person name="Keim P."/>
            <person name="Wagner D."/>
        </authorList>
    </citation>
    <scope>NUCLEOTIDE SEQUENCE [LARGE SCALE GENOMIC DNA]</scope>
    <source>
        <strain evidence="3 4">RF32-BP4</strain>
    </source>
</reference>
<comment type="similarity">
    <text evidence="1">Belongs to the universal stress protein A family.</text>
</comment>
<dbReference type="PANTHER" id="PTHR46268:SF6">
    <property type="entry name" value="UNIVERSAL STRESS PROTEIN UP12"/>
    <property type="match status" value="1"/>
</dbReference>
<proteinExistence type="inferred from homology"/>
<dbReference type="Gene3D" id="3.40.50.620">
    <property type="entry name" value="HUPs"/>
    <property type="match status" value="2"/>
</dbReference>
<dbReference type="AlphaFoldDB" id="A0A102L4F8"/>
<feature type="domain" description="UspA" evidence="2">
    <location>
        <begin position="173"/>
        <end position="311"/>
    </location>
</feature>
<name>A0A102L4F8_9BURK</name>
<dbReference type="PRINTS" id="PR01438">
    <property type="entry name" value="UNVRSLSTRESS"/>
</dbReference>
<dbReference type="CDD" id="cd00293">
    <property type="entry name" value="USP-like"/>
    <property type="match status" value="2"/>
</dbReference>
<evidence type="ECO:0000313" key="4">
    <source>
        <dbReference type="Proteomes" id="UP000065521"/>
    </source>
</evidence>
<organism evidence="3 4">
    <name type="scientific">Burkholderia ubonensis</name>
    <dbReference type="NCBI Taxonomy" id="101571"/>
    <lineage>
        <taxon>Bacteria</taxon>
        <taxon>Pseudomonadati</taxon>
        <taxon>Pseudomonadota</taxon>
        <taxon>Betaproteobacteria</taxon>
        <taxon>Burkholderiales</taxon>
        <taxon>Burkholderiaceae</taxon>
        <taxon>Burkholderia</taxon>
        <taxon>Burkholderia cepacia complex</taxon>
    </lineage>
</organism>
<dbReference type="Pfam" id="PF00582">
    <property type="entry name" value="Usp"/>
    <property type="match status" value="2"/>
</dbReference>
<protein>
    <submittedName>
        <fullName evidence="3">Universal stress protein UspA</fullName>
    </submittedName>
</protein>
<comment type="caution">
    <text evidence="3">The sequence shown here is derived from an EMBL/GenBank/DDBJ whole genome shotgun (WGS) entry which is preliminary data.</text>
</comment>
<evidence type="ECO:0000256" key="1">
    <source>
        <dbReference type="ARBA" id="ARBA00008791"/>
    </source>
</evidence>
<sequence length="316" mass="33296">MIPDSSSGGISTRPGRILVAIDGSASSGQALTYARHIVPPGGQVHIVTVADNPRTLVPTGAATAAYLDAARAELLQDAVAVLGKARDAFARDDVHVETEVIDLSRRGGDIVQALLDVARTWQAELVVVGARQHHGLLRWLEGAVSEPLARQTGCPILIVPDGCGSIVEHAPGRILFATDGSPPALQAMRFGIRYASADTALRAVYVVDRAVRLTDFVPIDVLDNAFVEEGERALAAAASVLAEASAHAGTALVHTQRTGDDVAQTIAREAAAWQADLIVMGSHGRRGIAGWMLGSVAWRMARITRVPLLLVNARES</sequence>
<dbReference type="InterPro" id="IPR014729">
    <property type="entry name" value="Rossmann-like_a/b/a_fold"/>
</dbReference>
<dbReference type="Proteomes" id="UP000065521">
    <property type="component" value="Unassembled WGS sequence"/>
</dbReference>
<feature type="domain" description="UspA" evidence="2">
    <location>
        <begin position="16"/>
        <end position="160"/>
    </location>
</feature>
<gene>
    <name evidence="3" type="ORF">WI38_00280</name>
</gene>
<dbReference type="SUPFAM" id="SSF52402">
    <property type="entry name" value="Adenine nucleotide alpha hydrolases-like"/>
    <property type="match status" value="2"/>
</dbReference>
<dbReference type="PANTHER" id="PTHR46268">
    <property type="entry name" value="STRESS RESPONSE PROTEIN NHAX"/>
    <property type="match status" value="1"/>
</dbReference>
<dbReference type="RefSeq" id="WP_059635088.1">
    <property type="nucleotide sequence ID" value="NZ_JBGRUR010000013.1"/>
</dbReference>